<dbReference type="Proteomes" id="UP000634136">
    <property type="component" value="Unassembled WGS sequence"/>
</dbReference>
<keyword evidence="3" id="KW-1185">Reference proteome</keyword>
<protein>
    <submittedName>
        <fullName evidence="2">Uncharacterized protein</fullName>
    </submittedName>
</protein>
<accession>A0A834T8G8</accession>
<organism evidence="2 3">
    <name type="scientific">Senna tora</name>
    <dbReference type="NCBI Taxonomy" id="362788"/>
    <lineage>
        <taxon>Eukaryota</taxon>
        <taxon>Viridiplantae</taxon>
        <taxon>Streptophyta</taxon>
        <taxon>Embryophyta</taxon>
        <taxon>Tracheophyta</taxon>
        <taxon>Spermatophyta</taxon>
        <taxon>Magnoliopsida</taxon>
        <taxon>eudicotyledons</taxon>
        <taxon>Gunneridae</taxon>
        <taxon>Pentapetalae</taxon>
        <taxon>rosids</taxon>
        <taxon>fabids</taxon>
        <taxon>Fabales</taxon>
        <taxon>Fabaceae</taxon>
        <taxon>Caesalpinioideae</taxon>
        <taxon>Cassia clade</taxon>
        <taxon>Senna</taxon>
    </lineage>
</organism>
<name>A0A834T8G8_9FABA</name>
<gene>
    <name evidence="2" type="ORF">G2W53_031015</name>
</gene>
<comment type="caution">
    <text evidence="2">The sequence shown here is derived from an EMBL/GenBank/DDBJ whole genome shotgun (WGS) entry which is preliminary data.</text>
</comment>
<dbReference type="EMBL" id="JAAIUW010000009">
    <property type="protein sequence ID" value="KAF7817046.1"/>
    <property type="molecule type" value="Genomic_DNA"/>
</dbReference>
<sequence>MESMRVTYINIRSEDGKENDANYSKHHHRKHMSSPTPNGVNSTRFRHGSSSSRKLQAVVAIGARRRSGFLLREAAALPSAVAEARRE</sequence>
<dbReference type="AlphaFoldDB" id="A0A834T8G8"/>
<feature type="region of interest" description="Disordered" evidence="1">
    <location>
        <begin position="1"/>
        <end position="54"/>
    </location>
</feature>
<proteinExistence type="predicted"/>
<evidence type="ECO:0000256" key="1">
    <source>
        <dbReference type="SAM" id="MobiDB-lite"/>
    </source>
</evidence>
<reference evidence="2" key="1">
    <citation type="submission" date="2020-09" db="EMBL/GenBank/DDBJ databases">
        <title>Genome-Enabled Discovery of Anthraquinone Biosynthesis in Senna tora.</title>
        <authorList>
            <person name="Kang S.-H."/>
            <person name="Pandey R.P."/>
            <person name="Lee C.-M."/>
            <person name="Sim J.-S."/>
            <person name="Jeong J.-T."/>
            <person name="Choi B.-S."/>
            <person name="Jung M."/>
            <person name="Ginzburg D."/>
            <person name="Zhao K."/>
            <person name="Won S.Y."/>
            <person name="Oh T.-J."/>
            <person name="Yu Y."/>
            <person name="Kim N.-H."/>
            <person name="Lee O.R."/>
            <person name="Lee T.-H."/>
            <person name="Bashyal P."/>
            <person name="Kim T.-S."/>
            <person name="Lee W.-H."/>
            <person name="Kawkins C."/>
            <person name="Kim C.-K."/>
            <person name="Kim J.S."/>
            <person name="Ahn B.O."/>
            <person name="Rhee S.Y."/>
            <person name="Sohng J.K."/>
        </authorList>
    </citation>
    <scope>NUCLEOTIDE SEQUENCE</scope>
    <source>
        <tissue evidence="2">Leaf</tissue>
    </source>
</reference>
<feature type="compositionally biased region" description="Polar residues" evidence="1">
    <location>
        <begin position="33"/>
        <end position="54"/>
    </location>
</feature>
<evidence type="ECO:0000313" key="3">
    <source>
        <dbReference type="Proteomes" id="UP000634136"/>
    </source>
</evidence>
<evidence type="ECO:0000313" key="2">
    <source>
        <dbReference type="EMBL" id="KAF7817046.1"/>
    </source>
</evidence>